<gene>
    <name evidence="1" type="ORF">PIB30_028942</name>
</gene>
<protein>
    <submittedName>
        <fullName evidence="1">Uncharacterized protein</fullName>
    </submittedName>
</protein>
<comment type="caution">
    <text evidence="1">The sequence shown here is derived from an EMBL/GenBank/DDBJ whole genome shotgun (WGS) entry which is preliminary data.</text>
</comment>
<evidence type="ECO:0000313" key="2">
    <source>
        <dbReference type="Proteomes" id="UP001341840"/>
    </source>
</evidence>
<dbReference type="EMBL" id="JASCZI010060531">
    <property type="protein sequence ID" value="MED6133514.1"/>
    <property type="molecule type" value="Genomic_DNA"/>
</dbReference>
<evidence type="ECO:0000313" key="1">
    <source>
        <dbReference type="EMBL" id="MED6133514.1"/>
    </source>
</evidence>
<keyword evidence="2" id="KW-1185">Reference proteome</keyword>
<sequence>MIDASSGGAVMNKTLEEAWELIETVADANQHFKTRATTKGVYEVAPFKSTVLAKSLVDITSILKEIKDGLQPTLTLLKYQPDAPQKKLARHCRICSCNSYHTVECPQLQEDNIVASTHNFFEATTIPPYNKQFYTQG</sequence>
<organism evidence="1 2">
    <name type="scientific">Stylosanthes scabra</name>
    <dbReference type="NCBI Taxonomy" id="79078"/>
    <lineage>
        <taxon>Eukaryota</taxon>
        <taxon>Viridiplantae</taxon>
        <taxon>Streptophyta</taxon>
        <taxon>Embryophyta</taxon>
        <taxon>Tracheophyta</taxon>
        <taxon>Spermatophyta</taxon>
        <taxon>Magnoliopsida</taxon>
        <taxon>eudicotyledons</taxon>
        <taxon>Gunneridae</taxon>
        <taxon>Pentapetalae</taxon>
        <taxon>rosids</taxon>
        <taxon>fabids</taxon>
        <taxon>Fabales</taxon>
        <taxon>Fabaceae</taxon>
        <taxon>Papilionoideae</taxon>
        <taxon>50 kb inversion clade</taxon>
        <taxon>dalbergioids sensu lato</taxon>
        <taxon>Dalbergieae</taxon>
        <taxon>Pterocarpus clade</taxon>
        <taxon>Stylosanthes</taxon>
    </lineage>
</organism>
<reference evidence="1 2" key="1">
    <citation type="journal article" date="2023" name="Plants (Basel)">
        <title>Bridging the Gap: Combining Genomics and Transcriptomics Approaches to Understand Stylosanthes scabra, an Orphan Legume from the Brazilian Caatinga.</title>
        <authorList>
            <person name="Ferreira-Neto J.R.C."/>
            <person name="da Silva M.D."/>
            <person name="Binneck E."/>
            <person name="de Melo N.F."/>
            <person name="da Silva R.H."/>
            <person name="de Melo A.L.T.M."/>
            <person name="Pandolfi V."/>
            <person name="Bustamante F.O."/>
            <person name="Brasileiro-Vidal A.C."/>
            <person name="Benko-Iseppon A.M."/>
        </authorList>
    </citation>
    <scope>NUCLEOTIDE SEQUENCE [LARGE SCALE GENOMIC DNA]</scope>
    <source>
        <tissue evidence="1">Leaves</tissue>
    </source>
</reference>
<name>A0ABU6SBC7_9FABA</name>
<accession>A0ABU6SBC7</accession>
<dbReference type="Proteomes" id="UP001341840">
    <property type="component" value="Unassembled WGS sequence"/>
</dbReference>
<proteinExistence type="predicted"/>